<dbReference type="PANTHER" id="PTHR34200">
    <property type="entry name" value="DENTIN SIALOPHOSPHOPROTEIN-LIKE ISOFORM X1"/>
    <property type="match status" value="1"/>
</dbReference>
<keyword evidence="2" id="KW-0812">Transmembrane</keyword>
<feature type="transmembrane region" description="Helical" evidence="2">
    <location>
        <begin position="258"/>
        <end position="283"/>
    </location>
</feature>
<evidence type="ECO:0000256" key="2">
    <source>
        <dbReference type="SAM" id="Phobius"/>
    </source>
</evidence>
<accession>A0AAF1AKA9</accession>
<keyword evidence="3" id="KW-0732">Signal</keyword>
<dbReference type="PANTHER" id="PTHR34200:SF8">
    <property type="entry name" value="TRANSMEMBRANE PROTEIN"/>
    <property type="match status" value="1"/>
</dbReference>
<feature type="chain" id="PRO_5041962176" description="DUF7356 domain-containing protein" evidence="3">
    <location>
        <begin position="19"/>
        <end position="365"/>
    </location>
</feature>
<feature type="region of interest" description="Disordered" evidence="1">
    <location>
        <begin position="318"/>
        <end position="365"/>
    </location>
</feature>
<keyword evidence="2" id="KW-0472">Membrane</keyword>
<evidence type="ECO:0000256" key="1">
    <source>
        <dbReference type="SAM" id="MobiDB-lite"/>
    </source>
</evidence>
<dbReference type="AlphaFoldDB" id="A0AAF1AKA9"/>
<dbReference type="Pfam" id="PF24053">
    <property type="entry name" value="DUF7356"/>
    <property type="match status" value="1"/>
</dbReference>
<feature type="compositionally biased region" description="Acidic residues" evidence="1">
    <location>
        <begin position="323"/>
        <end position="332"/>
    </location>
</feature>
<feature type="region of interest" description="Disordered" evidence="1">
    <location>
        <begin position="66"/>
        <end position="130"/>
    </location>
</feature>
<feature type="signal peptide" evidence="3">
    <location>
        <begin position="1"/>
        <end position="18"/>
    </location>
</feature>
<keyword evidence="6" id="KW-1185">Reference proteome</keyword>
<name>A0AAF1AKA9_DAUCS</name>
<feature type="compositionally biased region" description="Basic and acidic residues" evidence="1">
    <location>
        <begin position="70"/>
        <end position="96"/>
    </location>
</feature>
<reference evidence="5" key="1">
    <citation type="journal article" date="2016" name="Nat. Genet.">
        <title>A high-quality carrot genome assembly provides new insights into carotenoid accumulation and asterid genome evolution.</title>
        <authorList>
            <person name="Iorizzo M."/>
            <person name="Ellison S."/>
            <person name="Senalik D."/>
            <person name="Zeng P."/>
            <person name="Satapoomin P."/>
            <person name="Huang J."/>
            <person name="Bowman M."/>
            <person name="Iovene M."/>
            <person name="Sanseverino W."/>
            <person name="Cavagnaro P."/>
            <person name="Yildiz M."/>
            <person name="Macko-Podgorni A."/>
            <person name="Moranska E."/>
            <person name="Grzebelus E."/>
            <person name="Grzebelus D."/>
            <person name="Ashrafi H."/>
            <person name="Zheng Z."/>
            <person name="Cheng S."/>
            <person name="Spooner D."/>
            <person name="Van Deynze A."/>
            <person name="Simon P."/>
        </authorList>
    </citation>
    <scope>NUCLEOTIDE SEQUENCE</scope>
    <source>
        <tissue evidence="5">Leaf</tissue>
    </source>
</reference>
<evidence type="ECO:0000313" key="6">
    <source>
        <dbReference type="Proteomes" id="UP000077755"/>
    </source>
</evidence>
<keyword evidence="2" id="KW-1133">Transmembrane helix</keyword>
<feature type="compositionally biased region" description="Basic and acidic residues" evidence="1">
    <location>
        <begin position="104"/>
        <end position="118"/>
    </location>
</feature>
<evidence type="ECO:0000313" key="5">
    <source>
        <dbReference type="EMBL" id="WOG86369.1"/>
    </source>
</evidence>
<gene>
    <name evidence="5" type="ORF">DCAR_0205572</name>
</gene>
<dbReference type="InterPro" id="IPR055780">
    <property type="entry name" value="DUF7356"/>
</dbReference>
<protein>
    <recommendedName>
        <fullName evidence="4">DUF7356 domain-containing protein</fullName>
    </recommendedName>
</protein>
<dbReference type="KEGG" id="dcr:108206039"/>
<feature type="domain" description="DUF7356" evidence="4">
    <location>
        <begin position="137"/>
        <end position="238"/>
    </location>
</feature>
<feature type="compositionally biased region" description="Polar residues" evidence="1">
    <location>
        <begin position="338"/>
        <end position="356"/>
    </location>
</feature>
<evidence type="ECO:0000256" key="3">
    <source>
        <dbReference type="SAM" id="SignalP"/>
    </source>
</evidence>
<evidence type="ECO:0000259" key="4">
    <source>
        <dbReference type="Pfam" id="PF24053"/>
    </source>
</evidence>
<proteinExistence type="predicted"/>
<reference evidence="5" key="2">
    <citation type="submission" date="2022-03" db="EMBL/GenBank/DDBJ databases">
        <title>Draft title - Genomic analysis of global carrot germplasm unveils the trajectory of domestication and the origin of high carotenoid orange carrot.</title>
        <authorList>
            <person name="Iorizzo M."/>
            <person name="Ellison S."/>
            <person name="Senalik D."/>
            <person name="Macko-Podgorni A."/>
            <person name="Grzebelus D."/>
            <person name="Bostan H."/>
            <person name="Rolling W."/>
            <person name="Curaba J."/>
            <person name="Simon P."/>
        </authorList>
    </citation>
    <scope>NUCLEOTIDE SEQUENCE</scope>
    <source>
        <tissue evidence="5">Leaf</tissue>
    </source>
</reference>
<organism evidence="5 6">
    <name type="scientific">Daucus carota subsp. sativus</name>
    <name type="common">Carrot</name>
    <dbReference type="NCBI Taxonomy" id="79200"/>
    <lineage>
        <taxon>Eukaryota</taxon>
        <taxon>Viridiplantae</taxon>
        <taxon>Streptophyta</taxon>
        <taxon>Embryophyta</taxon>
        <taxon>Tracheophyta</taxon>
        <taxon>Spermatophyta</taxon>
        <taxon>Magnoliopsida</taxon>
        <taxon>eudicotyledons</taxon>
        <taxon>Gunneridae</taxon>
        <taxon>Pentapetalae</taxon>
        <taxon>asterids</taxon>
        <taxon>campanulids</taxon>
        <taxon>Apiales</taxon>
        <taxon>Apiaceae</taxon>
        <taxon>Apioideae</taxon>
        <taxon>Scandiceae</taxon>
        <taxon>Daucinae</taxon>
        <taxon>Daucus</taxon>
        <taxon>Daucus sect. Daucus</taxon>
    </lineage>
</organism>
<sequence>MMIKFTLLLTLLILVTSATNEAELKVNGGSGTNTSEISVQTKGLNRKVGGSVSDLDSKNVDLLSKGKKQVKGDGVEKSGLEKKTDLSKPVEGHNVEVESNVGKKSSEKQEKKVDKKDGEFEESEEKGKNEEVFPAVRKENEECGLPDRCTAENDALVACLRVPGNESPDLALLIQNKGKSPLDVKIIAPNFVLLEKQQIHLVENKHERVKVTVKNGGTDNLIILTAGTGNCTLSFKDLITQNLKKETVYTSQFNRSIYFNWTTAAVFIVLMALILLASVWTCISFRRRHYPSNSSKYQKLDMELPVSNGVKVDTELNAGWDDSWGDSWDDEEAPKTPKTPSMPITPSFSSQGVSSRRINKDGWKD</sequence>
<dbReference type="EMBL" id="CP093344">
    <property type="protein sequence ID" value="WOG86369.1"/>
    <property type="molecule type" value="Genomic_DNA"/>
</dbReference>
<dbReference type="Proteomes" id="UP000077755">
    <property type="component" value="Chromosome 2"/>
</dbReference>